<reference evidence="1 2" key="1">
    <citation type="submission" date="2019-06" db="EMBL/GenBank/DDBJ databases">
        <title>A chromosome-scale genome assembly of the European perch, Perca fluviatilis.</title>
        <authorList>
            <person name="Roques C."/>
            <person name="Zahm M."/>
            <person name="Cabau C."/>
            <person name="Klopp C."/>
            <person name="Bouchez O."/>
            <person name="Donnadieu C."/>
            <person name="Kuhl H."/>
            <person name="Gislard M."/>
            <person name="Guendouz S."/>
            <person name="Journot L."/>
            <person name="Haffray P."/>
            <person name="Bestin A."/>
            <person name="Morvezen R."/>
            <person name="Feron R."/>
            <person name="Wen M."/>
            <person name="Jouanno E."/>
            <person name="Herpin A."/>
            <person name="Schartl M."/>
            <person name="Postlethwait J."/>
            <person name="Schaerlinger B."/>
            <person name="Chardard D."/>
            <person name="Lecocq T."/>
            <person name="Poncet C."/>
            <person name="Jaffrelo L."/>
            <person name="Lampietro C."/>
            <person name="Guiguen Y."/>
        </authorList>
    </citation>
    <scope>NUCLEOTIDE SEQUENCE [LARGE SCALE GENOMIC DNA]</scope>
    <source>
        <tissue evidence="1">Blood</tissue>
    </source>
</reference>
<name>A0A6A5ETS5_PERFL</name>
<evidence type="ECO:0000313" key="1">
    <source>
        <dbReference type="EMBL" id="KAF1379433.1"/>
    </source>
</evidence>
<dbReference type="EMBL" id="VHII01000015">
    <property type="protein sequence ID" value="KAF1379433.1"/>
    <property type="molecule type" value="Genomic_DNA"/>
</dbReference>
<dbReference type="AlphaFoldDB" id="A0A6A5ETS5"/>
<sequence>MYLQFLVKSRKWFSYDVLNRRIVTFRGESQNKANVVPTNGTKLGGHAAQNWWLLRFLPVLLHDKVRDAKDEIWQLVLLLRQVVELVCAPAVSESQAAYMKVLIEEYIETRHLLFPLKKLRPKHHYLLHYSDLTLQFGPLIRIWTMRFESKHSYFKRCIRASKNFRNITKSLSERHQLLQAYQSRGNLFSPELIMSDCTRFYPELYDSQVKDAFKVFDVSPSNAVVTNKITVRGTCYANDMLVILSCEGGELTLGLIACIVVKQQKTVLLLLRQKRASLDPDLGVFEVESEGGTFICQRLDGLLDYIPLRHYCRGGRLLVALKHSPPWSL</sequence>
<proteinExistence type="predicted"/>
<protein>
    <submittedName>
        <fullName evidence="1">Uncharacterized protein</fullName>
    </submittedName>
</protein>
<comment type="caution">
    <text evidence="1">The sequence shown here is derived from an EMBL/GenBank/DDBJ whole genome shotgun (WGS) entry which is preliminary data.</text>
</comment>
<organism evidence="1 2">
    <name type="scientific">Perca fluviatilis</name>
    <name type="common">European perch</name>
    <dbReference type="NCBI Taxonomy" id="8168"/>
    <lineage>
        <taxon>Eukaryota</taxon>
        <taxon>Metazoa</taxon>
        <taxon>Chordata</taxon>
        <taxon>Craniata</taxon>
        <taxon>Vertebrata</taxon>
        <taxon>Euteleostomi</taxon>
        <taxon>Actinopterygii</taxon>
        <taxon>Neopterygii</taxon>
        <taxon>Teleostei</taxon>
        <taxon>Neoteleostei</taxon>
        <taxon>Acanthomorphata</taxon>
        <taxon>Eupercaria</taxon>
        <taxon>Perciformes</taxon>
        <taxon>Percoidei</taxon>
        <taxon>Percidae</taxon>
        <taxon>Percinae</taxon>
        <taxon>Perca</taxon>
    </lineage>
</organism>
<accession>A0A6A5ETS5</accession>
<gene>
    <name evidence="1" type="ORF">PFLUV_G00176010</name>
</gene>
<evidence type="ECO:0000313" key="2">
    <source>
        <dbReference type="Proteomes" id="UP000465112"/>
    </source>
</evidence>
<keyword evidence="2" id="KW-1185">Reference proteome</keyword>
<dbReference type="PANTHER" id="PTHR31912:SF35">
    <property type="entry name" value="C2H2-TYPE DOMAIN-CONTAINING PROTEIN"/>
    <property type="match status" value="1"/>
</dbReference>
<dbReference type="Proteomes" id="UP000465112">
    <property type="component" value="Chromosome 15"/>
</dbReference>
<dbReference type="PANTHER" id="PTHR31912">
    <property type="entry name" value="IP13529P"/>
    <property type="match status" value="1"/>
</dbReference>